<feature type="compositionally biased region" description="Basic and acidic residues" evidence="1">
    <location>
        <begin position="51"/>
        <end position="61"/>
    </location>
</feature>
<dbReference type="PATRIC" id="fig|1036673.3.peg.6000"/>
<dbReference type="InterPro" id="IPR050570">
    <property type="entry name" value="Cell_wall_metabolism_enzyme"/>
</dbReference>
<dbReference type="Pfam" id="PF01551">
    <property type="entry name" value="Peptidase_M23"/>
    <property type="match status" value="1"/>
</dbReference>
<dbReference type="InterPro" id="IPR016047">
    <property type="entry name" value="M23ase_b-sheet_dom"/>
</dbReference>
<proteinExistence type="predicted"/>
<dbReference type="PANTHER" id="PTHR21666:SF270">
    <property type="entry name" value="MUREIN HYDROLASE ACTIVATOR ENVC"/>
    <property type="match status" value="1"/>
</dbReference>
<reference evidence="4" key="1">
    <citation type="submission" date="2011-06" db="EMBL/GenBank/DDBJ databases">
        <title>Complete genome sequence of Paenibacillus mucilaginosus KNP414.</title>
        <authorList>
            <person name="Wang J."/>
            <person name="Hu S."/>
            <person name="Hu X."/>
            <person name="Zhang B."/>
            <person name="Dong D."/>
            <person name="Zhang S."/>
            <person name="Zhao K."/>
            <person name="Wu D."/>
        </authorList>
    </citation>
    <scope>NUCLEOTIDE SEQUENCE [LARGE SCALE GENOMIC DNA]</scope>
    <source>
        <strain evidence="4">KNP414</strain>
    </source>
</reference>
<accession>F8FN03</accession>
<dbReference type="InterPro" id="IPR011055">
    <property type="entry name" value="Dup_hybrid_motif"/>
</dbReference>
<dbReference type="KEGG" id="pms:KNP414_06442"/>
<dbReference type="PANTHER" id="PTHR21666">
    <property type="entry name" value="PEPTIDASE-RELATED"/>
    <property type="match status" value="1"/>
</dbReference>
<name>F8FN03_PAEMK</name>
<dbReference type="Gene3D" id="2.70.70.10">
    <property type="entry name" value="Glucose Permease (Domain IIA)"/>
    <property type="match status" value="1"/>
</dbReference>
<evidence type="ECO:0000259" key="2">
    <source>
        <dbReference type="Pfam" id="PF01551"/>
    </source>
</evidence>
<sequence>MAAGGEGCMDTRKNIRERRTEKLRQLQQGTGRRTDWGPEAGHWEFPVYREPGQERGPRPEGEEAPPPWLREGQGREYGPDPEAEWNRKWQQEWSRYDGRTSYPGGGGGPQPDGAGRRFAVKVLLSGLLFAGVWGLFQWEHPWADKGRELVTAQLNESVNVNAIAAWYEESFGSIPSFLPAMNPAKHQEEVEKVDSVAKHYFAPVQGKLIAPFTPVQGGVLVSAPAGAPVAALDTGRVEFAGTKEDTGFTVVVRHTDGVQSVYGHLKPGTIQASDWIKGGETVGTVAEPAEGGGDGTLFFAVMSKDGKAVNPADVIAFD</sequence>
<dbReference type="GO" id="GO:0004222">
    <property type="term" value="F:metalloendopeptidase activity"/>
    <property type="evidence" value="ECO:0007669"/>
    <property type="project" value="TreeGrafter"/>
</dbReference>
<feature type="compositionally biased region" description="Basic and acidic residues" evidence="1">
    <location>
        <begin position="9"/>
        <end position="24"/>
    </location>
</feature>
<evidence type="ECO:0000313" key="3">
    <source>
        <dbReference type="EMBL" id="AEI44963.1"/>
    </source>
</evidence>
<dbReference type="SUPFAM" id="SSF51261">
    <property type="entry name" value="Duplicated hybrid motif"/>
    <property type="match status" value="1"/>
</dbReference>
<dbReference type="CDD" id="cd12797">
    <property type="entry name" value="M23_peptidase"/>
    <property type="match status" value="1"/>
</dbReference>
<protein>
    <submittedName>
        <fullName evidence="3">Inhibitor of SpoIVFB (Stage IV sporulation protein FA)</fullName>
    </submittedName>
</protein>
<dbReference type="AlphaFoldDB" id="F8FN03"/>
<dbReference type="EMBL" id="CP002869">
    <property type="protein sequence ID" value="AEI44963.1"/>
    <property type="molecule type" value="Genomic_DNA"/>
</dbReference>
<dbReference type="HOGENOM" id="CLU_075789_0_0_9"/>
<feature type="compositionally biased region" description="Basic and acidic residues" evidence="1">
    <location>
        <begin position="72"/>
        <end position="84"/>
    </location>
</feature>
<feature type="domain" description="M23ase beta-sheet core" evidence="2">
    <location>
        <begin position="217"/>
        <end position="311"/>
    </location>
</feature>
<evidence type="ECO:0000313" key="4">
    <source>
        <dbReference type="Proteomes" id="UP000006620"/>
    </source>
</evidence>
<feature type="region of interest" description="Disordered" evidence="1">
    <location>
        <begin position="1"/>
        <end position="84"/>
    </location>
</feature>
<dbReference type="Proteomes" id="UP000006620">
    <property type="component" value="Chromosome"/>
</dbReference>
<organism evidence="3 4">
    <name type="scientific">Paenibacillus mucilaginosus (strain KNP414)</name>
    <dbReference type="NCBI Taxonomy" id="1036673"/>
    <lineage>
        <taxon>Bacteria</taxon>
        <taxon>Bacillati</taxon>
        <taxon>Bacillota</taxon>
        <taxon>Bacilli</taxon>
        <taxon>Bacillales</taxon>
        <taxon>Paenibacillaceae</taxon>
        <taxon>Paenibacillus</taxon>
    </lineage>
</organism>
<reference evidence="3 4" key="2">
    <citation type="journal article" date="2013" name="Genome Announc.">
        <title>Genome Sequence of Growth-Improving Paenibacillus mucilaginosus Strain KNP414.</title>
        <authorList>
            <person name="Lu J.J."/>
            <person name="Wang J.F."/>
            <person name="Hu X.F."/>
        </authorList>
    </citation>
    <scope>NUCLEOTIDE SEQUENCE [LARGE SCALE GENOMIC DNA]</scope>
    <source>
        <strain evidence="3 4">KNP414</strain>
    </source>
</reference>
<gene>
    <name evidence="3" type="ordered locus">KNP414_06442</name>
</gene>
<evidence type="ECO:0000256" key="1">
    <source>
        <dbReference type="SAM" id="MobiDB-lite"/>
    </source>
</evidence>